<protein>
    <submittedName>
        <fullName evidence="2">GNAT family N-acetyltransferase</fullName>
    </submittedName>
</protein>
<evidence type="ECO:0000259" key="1">
    <source>
        <dbReference type="PROSITE" id="PS51186"/>
    </source>
</evidence>
<organism evidence="2 3">
    <name type="scientific">Litchfieldia luteola</name>
    <dbReference type="NCBI Taxonomy" id="682179"/>
    <lineage>
        <taxon>Bacteria</taxon>
        <taxon>Bacillati</taxon>
        <taxon>Bacillota</taxon>
        <taxon>Bacilli</taxon>
        <taxon>Bacillales</taxon>
        <taxon>Bacillaceae</taxon>
        <taxon>Litchfieldia</taxon>
    </lineage>
</organism>
<gene>
    <name evidence="2" type="ORF">IMZ08_07015</name>
</gene>
<dbReference type="PROSITE" id="PS51186">
    <property type="entry name" value="GNAT"/>
    <property type="match status" value="1"/>
</dbReference>
<dbReference type="CDD" id="cd04301">
    <property type="entry name" value="NAT_SF"/>
    <property type="match status" value="1"/>
</dbReference>
<dbReference type="SUPFAM" id="SSF55729">
    <property type="entry name" value="Acyl-CoA N-acyltransferases (Nat)"/>
    <property type="match status" value="1"/>
</dbReference>
<dbReference type="InterPro" id="IPR000182">
    <property type="entry name" value="GNAT_dom"/>
</dbReference>
<reference evidence="2 3" key="1">
    <citation type="submission" date="2020-10" db="EMBL/GenBank/DDBJ databases">
        <title>Bacillus sp. HD4P25, an endophyte from a halophyte.</title>
        <authorList>
            <person name="Sun J.-Q."/>
        </authorList>
    </citation>
    <scope>NUCLEOTIDE SEQUENCE [LARGE SCALE GENOMIC DNA]</scope>
    <source>
        <strain evidence="2 3">YIM 93174</strain>
    </source>
</reference>
<dbReference type="PANTHER" id="PTHR43072">
    <property type="entry name" value="N-ACETYLTRANSFERASE"/>
    <property type="match status" value="1"/>
</dbReference>
<dbReference type="InterPro" id="IPR016181">
    <property type="entry name" value="Acyl_CoA_acyltransferase"/>
</dbReference>
<keyword evidence="3" id="KW-1185">Reference proteome</keyword>
<dbReference type="EMBL" id="JADCLJ010000018">
    <property type="protein sequence ID" value="MBE4907802.1"/>
    <property type="molecule type" value="Genomic_DNA"/>
</dbReference>
<feature type="domain" description="N-acetyltransferase" evidence="1">
    <location>
        <begin position="3"/>
        <end position="150"/>
    </location>
</feature>
<sequence>MEFFIKRASVEDVHLVAPLFNEYRVFYDQASDEEGAGEYIKTRLTNNESVIFLACNEDKTESYGFTQLYPSFSSVSMKKVWILNDLFVASSARRNGIAKELMLAAHEFGKDTKAKGISLETAPDNHGAQQLYESLGYKKDEEYFHYFLTL</sequence>
<dbReference type="Proteomes" id="UP001516662">
    <property type="component" value="Unassembled WGS sequence"/>
</dbReference>
<accession>A0ABR9QH42</accession>
<dbReference type="Gene3D" id="3.40.630.30">
    <property type="match status" value="1"/>
</dbReference>
<evidence type="ECO:0000313" key="2">
    <source>
        <dbReference type="EMBL" id="MBE4907802.1"/>
    </source>
</evidence>
<dbReference type="PANTHER" id="PTHR43072:SF58">
    <property type="entry name" value="N-ACETYLTRANSFERASE DOMAIN-CONTAINING PROTEIN"/>
    <property type="match status" value="1"/>
</dbReference>
<evidence type="ECO:0000313" key="3">
    <source>
        <dbReference type="Proteomes" id="UP001516662"/>
    </source>
</evidence>
<name>A0ABR9QH42_9BACI</name>
<proteinExistence type="predicted"/>
<dbReference type="RefSeq" id="WP_193535276.1">
    <property type="nucleotide sequence ID" value="NZ_JADCLJ010000018.1"/>
</dbReference>
<dbReference type="Pfam" id="PF00583">
    <property type="entry name" value="Acetyltransf_1"/>
    <property type="match status" value="1"/>
</dbReference>
<comment type="caution">
    <text evidence="2">The sequence shown here is derived from an EMBL/GenBank/DDBJ whole genome shotgun (WGS) entry which is preliminary data.</text>
</comment>